<accession>A0A453QC59</accession>
<protein>
    <submittedName>
        <fullName evidence="2">Uncharacterized protein</fullName>
    </submittedName>
</protein>
<reference evidence="2" key="5">
    <citation type="journal article" date="2021" name="G3 (Bethesda)">
        <title>Aegilops tauschii genome assembly Aet v5.0 features greater sequence contiguity and improved annotation.</title>
        <authorList>
            <person name="Wang L."/>
            <person name="Zhu T."/>
            <person name="Rodriguez J.C."/>
            <person name="Deal K.R."/>
            <person name="Dubcovsky J."/>
            <person name="McGuire P.E."/>
            <person name="Lux T."/>
            <person name="Spannagl M."/>
            <person name="Mayer K.F.X."/>
            <person name="Baldrich P."/>
            <person name="Meyers B.C."/>
            <person name="Huo N."/>
            <person name="Gu Y.Q."/>
            <person name="Zhou H."/>
            <person name="Devos K.M."/>
            <person name="Bennetzen J.L."/>
            <person name="Unver T."/>
            <person name="Budak H."/>
            <person name="Gulick P.J."/>
            <person name="Galiba G."/>
            <person name="Kalapos B."/>
            <person name="Nelson D.R."/>
            <person name="Li P."/>
            <person name="You F.M."/>
            <person name="Luo M.C."/>
            <person name="Dvorak J."/>
        </authorList>
    </citation>
    <scope>NUCLEOTIDE SEQUENCE [LARGE SCALE GENOMIC DNA]</scope>
    <source>
        <strain evidence="2">cv. AL8/78</strain>
    </source>
</reference>
<dbReference type="EnsemblPlants" id="AET7Gv20034600.4">
    <property type="protein sequence ID" value="AET7Gv20034600.4"/>
    <property type="gene ID" value="AET7Gv20034600"/>
</dbReference>
<reference evidence="2" key="4">
    <citation type="submission" date="2019-03" db="UniProtKB">
        <authorList>
            <consortium name="EnsemblPlants"/>
        </authorList>
    </citation>
    <scope>IDENTIFICATION</scope>
</reference>
<proteinExistence type="predicted"/>
<evidence type="ECO:0000313" key="2">
    <source>
        <dbReference type="EnsemblPlants" id="AET7Gv20034600.4"/>
    </source>
</evidence>
<sequence>HVPPPRPQNSPIRPAPPVSAASPYPHCRAPPNPPRIPPIRSAPRRNRPPRAAPIPAAGGRPRGQASRRPVTRPPRCRRLYQGNLFAPYGPDSYRSMGSFTELAGNFIGILASSFEISVFHARFSRGPRKGAVFAADLLACLTDLMNLDAVSCGN</sequence>
<evidence type="ECO:0000256" key="1">
    <source>
        <dbReference type="SAM" id="MobiDB-lite"/>
    </source>
</evidence>
<dbReference type="Gramene" id="AET7Gv20034600.4">
    <property type="protein sequence ID" value="AET7Gv20034600.4"/>
    <property type="gene ID" value="AET7Gv20034600"/>
</dbReference>
<organism evidence="2 3">
    <name type="scientific">Aegilops tauschii subsp. strangulata</name>
    <name type="common">Goatgrass</name>
    <dbReference type="NCBI Taxonomy" id="200361"/>
    <lineage>
        <taxon>Eukaryota</taxon>
        <taxon>Viridiplantae</taxon>
        <taxon>Streptophyta</taxon>
        <taxon>Embryophyta</taxon>
        <taxon>Tracheophyta</taxon>
        <taxon>Spermatophyta</taxon>
        <taxon>Magnoliopsida</taxon>
        <taxon>Liliopsida</taxon>
        <taxon>Poales</taxon>
        <taxon>Poaceae</taxon>
        <taxon>BOP clade</taxon>
        <taxon>Pooideae</taxon>
        <taxon>Triticodae</taxon>
        <taxon>Triticeae</taxon>
        <taxon>Triticinae</taxon>
        <taxon>Aegilops</taxon>
    </lineage>
</organism>
<reference evidence="2" key="3">
    <citation type="journal article" date="2017" name="Nature">
        <title>Genome sequence of the progenitor of the wheat D genome Aegilops tauschii.</title>
        <authorList>
            <person name="Luo M.C."/>
            <person name="Gu Y.Q."/>
            <person name="Puiu D."/>
            <person name="Wang H."/>
            <person name="Twardziok S.O."/>
            <person name="Deal K.R."/>
            <person name="Huo N."/>
            <person name="Zhu T."/>
            <person name="Wang L."/>
            <person name="Wang Y."/>
            <person name="McGuire P.E."/>
            <person name="Liu S."/>
            <person name="Long H."/>
            <person name="Ramasamy R.K."/>
            <person name="Rodriguez J.C."/>
            <person name="Van S.L."/>
            <person name="Yuan L."/>
            <person name="Wang Z."/>
            <person name="Xia Z."/>
            <person name="Xiao L."/>
            <person name="Anderson O.D."/>
            <person name="Ouyang S."/>
            <person name="Liang Y."/>
            <person name="Zimin A.V."/>
            <person name="Pertea G."/>
            <person name="Qi P."/>
            <person name="Bennetzen J.L."/>
            <person name="Dai X."/>
            <person name="Dawson M.W."/>
            <person name="Muller H.G."/>
            <person name="Kugler K."/>
            <person name="Rivarola-Duarte L."/>
            <person name="Spannagl M."/>
            <person name="Mayer K.F.X."/>
            <person name="Lu F.H."/>
            <person name="Bevan M.W."/>
            <person name="Leroy P."/>
            <person name="Li P."/>
            <person name="You F.M."/>
            <person name="Sun Q."/>
            <person name="Liu Z."/>
            <person name="Lyons E."/>
            <person name="Wicker T."/>
            <person name="Salzberg S.L."/>
            <person name="Devos K.M."/>
            <person name="Dvorak J."/>
        </authorList>
    </citation>
    <scope>NUCLEOTIDE SEQUENCE [LARGE SCALE GENOMIC DNA]</scope>
    <source>
        <strain evidence="2">cv. AL8/78</strain>
    </source>
</reference>
<keyword evidence="3" id="KW-1185">Reference proteome</keyword>
<feature type="region of interest" description="Disordered" evidence="1">
    <location>
        <begin position="1"/>
        <end position="74"/>
    </location>
</feature>
<feature type="compositionally biased region" description="Low complexity" evidence="1">
    <location>
        <begin position="53"/>
        <end position="68"/>
    </location>
</feature>
<evidence type="ECO:0000313" key="3">
    <source>
        <dbReference type="Proteomes" id="UP000015105"/>
    </source>
</evidence>
<dbReference type="AlphaFoldDB" id="A0A453QC59"/>
<reference evidence="3" key="1">
    <citation type="journal article" date="2014" name="Science">
        <title>Ancient hybridizations among the ancestral genomes of bread wheat.</title>
        <authorList>
            <consortium name="International Wheat Genome Sequencing Consortium,"/>
            <person name="Marcussen T."/>
            <person name="Sandve S.R."/>
            <person name="Heier L."/>
            <person name="Spannagl M."/>
            <person name="Pfeifer M."/>
            <person name="Jakobsen K.S."/>
            <person name="Wulff B.B."/>
            <person name="Steuernagel B."/>
            <person name="Mayer K.F."/>
            <person name="Olsen O.A."/>
        </authorList>
    </citation>
    <scope>NUCLEOTIDE SEQUENCE [LARGE SCALE GENOMIC DNA]</scope>
    <source>
        <strain evidence="3">cv. AL8/78</strain>
    </source>
</reference>
<dbReference type="Proteomes" id="UP000015105">
    <property type="component" value="Chromosome 7D"/>
</dbReference>
<feature type="compositionally biased region" description="Pro residues" evidence="1">
    <location>
        <begin position="1"/>
        <end position="17"/>
    </location>
</feature>
<name>A0A453QC59_AEGTS</name>
<feature type="compositionally biased region" description="Pro residues" evidence="1">
    <location>
        <begin position="28"/>
        <end position="37"/>
    </location>
</feature>
<reference evidence="3" key="2">
    <citation type="journal article" date="2017" name="Nat. Plants">
        <title>The Aegilops tauschii genome reveals multiple impacts of transposons.</title>
        <authorList>
            <person name="Zhao G."/>
            <person name="Zou C."/>
            <person name="Li K."/>
            <person name="Wang K."/>
            <person name="Li T."/>
            <person name="Gao L."/>
            <person name="Zhang X."/>
            <person name="Wang H."/>
            <person name="Yang Z."/>
            <person name="Liu X."/>
            <person name="Jiang W."/>
            <person name="Mao L."/>
            <person name="Kong X."/>
            <person name="Jiao Y."/>
            <person name="Jia J."/>
        </authorList>
    </citation>
    <scope>NUCLEOTIDE SEQUENCE [LARGE SCALE GENOMIC DNA]</scope>
    <source>
        <strain evidence="3">cv. AL8/78</strain>
    </source>
</reference>